<dbReference type="InterPro" id="IPR021373">
    <property type="entry name" value="DUF2993"/>
</dbReference>
<dbReference type="KEGG" id="sted:SPTER_33450"/>
<dbReference type="Proteomes" id="UP000320776">
    <property type="component" value="Chromosome"/>
</dbReference>
<reference evidence="1 2" key="1">
    <citation type="submission" date="2019-02" db="EMBL/GenBank/DDBJ databases">
        <title>Closed genome of Sporomusa termitida DSM 4440.</title>
        <authorList>
            <person name="Poehlein A."/>
            <person name="Daniel R."/>
        </authorList>
    </citation>
    <scope>NUCLEOTIDE SEQUENCE [LARGE SCALE GENOMIC DNA]</scope>
    <source>
        <strain evidence="1 2">DSM 4440</strain>
    </source>
</reference>
<dbReference type="Pfam" id="PF11209">
    <property type="entry name" value="LmeA"/>
    <property type="match status" value="1"/>
</dbReference>
<evidence type="ECO:0000313" key="1">
    <source>
        <dbReference type="EMBL" id="QDR81925.1"/>
    </source>
</evidence>
<dbReference type="EMBL" id="CP036259">
    <property type="protein sequence ID" value="QDR81925.1"/>
    <property type="molecule type" value="Genomic_DNA"/>
</dbReference>
<evidence type="ECO:0008006" key="3">
    <source>
        <dbReference type="Google" id="ProtNLM"/>
    </source>
</evidence>
<sequence length="230" mass="24800">MKRLTTIILFFTMVLAAVEIVLPKVVSDAVALGLRDLTGSRQVVAKVEKSPAVFMLGGTFDRVSADVSDVKTGKLTLRNMHIVLTGVAVDMTSLLTKRALVLRQVDDAVITTTITQEELAAFLNSAVKGVKNAAVTLSPGKVEVDSALTLGGIARVDIKLEGRITGDREQRSINFVADRFWLNNTPVGNIGGSLLTEVSLLDLKKLPFGVNVRDIVIEQGQVTIYTDNRP</sequence>
<gene>
    <name evidence="1" type="ORF">SPTER_33450</name>
</gene>
<evidence type="ECO:0000313" key="2">
    <source>
        <dbReference type="Proteomes" id="UP000320776"/>
    </source>
</evidence>
<dbReference type="RefSeq" id="WP_144351356.1">
    <property type="nucleotide sequence ID" value="NZ_CP036259.1"/>
</dbReference>
<dbReference type="OrthoDB" id="1678803at2"/>
<protein>
    <recommendedName>
        <fullName evidence="3">DUF2993 domain-containing protein</fullName>
    </recommendedName>
</protein>
<dbReference type="AlphaFoldDB" id="A0A517DX43"/>
<organism evidence="1 2">
    <name type="scientific">Sporomusa termitida</name>
    <dbReference type="NCBI Taxonomy" id="2377"/>
    <lineage>
        <taxon>Bacteria</taxon>
        <taxon>Bacillati</taxon>
        <taxon>Bacillota</taxon>
        <taxon>Negativicutes</taxon>
        <taxon>Selenomonadales</taxon>
        <taxon>Sporomusaceae</taxon>
        <taxon>Sporomusa</taxon>
    </lineage>
</organism>
<accession>A0A517DX43</accession>
<name>A0A517DX43_9FIRM</name>
<keyword evidence="2" id="KW-1185">Reference proteome</keyword>
<proteinExistence type="predicted"/>